<dbReference type="Proteomes" id="UP000019118">
    <property type="component" value="Unassembled WGS sequence"/>
</dbReference>
<dbReference type="SUPFAM" id="SSF48371">
    <property type="entry name" value="ARM repeat"/>
    <property type="match status" value="1"/>
</dbReference>
<proteinExistence type="predicted"/>
<feature type="coiled-coil region" evidence="1">
    <location>
        <begin position="690"/>
        <end position="815"/>
    </location>
</feature>
<keyword evidence="3" id="KW-1185">Reference proteome</keyword>
<dbReference type="InterPro" id="IPR016024">
    <property type="entry name" value="ARM-type_fold"/>
</dbReference>
<dbReference type="PANTHER" id="PTHR23161">
    <property type="entry name" value="PROTEIN CIP2A"/>
    <property type="match status" value="1"/>
</dbReference>
<evidence type="ECO:0000256" key="1">
    <source>
        <dbReference type="SAM" id="Coils"/>
    </source>
</evidence>
<dbReference type="AlphaFoldDB" id="A0AAR5PC04"/>
<name>A0AAR5PC04_DENPD</name>
<sequence length="836" mass="95165">MEMPGNIRNPNLFGSISAVNSLNGSNNLENRFLKMKMLVTAVEQYLETRNDDQLNMINQYLQGLSLSLDLSLYDPDTNMAGNFFLSIYELMNNLEPRSLTSWHCVDVLLNCCKNSGARKALMTTYKFLPCLARMMCDQLATKKKVSLLRLMQNITCGIKIQWQIPHITHLITSLCKWIERQQPDHEVLELSLAVLVNLCYKNVSSVYILQHHTDLKKFIRMCLSLKGMIVELYVCEMALILEDISGYIPGVLFPKLIDNTFMACIETYRKRDNLVFKQVIEFFMVFAKNNPAMTSALAAYDKYGERVGSILEVRTKQGLLLEIPLKNHFSQLIERSSDQSDQDLECVEALLEFIDFLIEAKVPQISSLYGRIIPLALNWMQEMTTSYRALSVLRDIAINVDQNESKILEFLMASLRMFMFTLKCCQDEKMMASTEFIKRLGALLQLLTAMIQVESMREKVMQEIQQDVFRSIFASLLGDSSPRSGDSPSSCKIEAVNLYLYALALLAKLAERSNEWLDYLNELLHDRQIHVVIAQAISRSPPNVKQLALELSLTCSRKVSSALANLQSFMSTGILGNFIPSAHLCKVVFFADTCGHLNISADVGVGLIPVVQSERLNILLENIEKAIARNEIDNVATSELMECYNFKISYLAQAERAALSSLEASTKHCTHLQHRISRLTPENARLQQSELHITRKLEEVTTKAEDLENKLRNFRNKCDAEKGRYKVLHSQFLEKDKALGECRASLADAENQLAKLQSALEDLEETRKKQEKQEQLAKEQITKAEESNKNLATQIQDLEKTLREKEKLLKDTRIDLELKTNIINNITRMATSSLAR</sequence>
<dbReference type="PANTHER" id="PTHR23161:SF2">
    <property type="entry name" value="PROTEIN CIP2A"/>
    <property type="match status" value="1"/>
</dbReference>
<evidence type="ECO:0008006" key="4">
    <source>
        <dbReference type="Google" id="ProtNLM"/>
    </source>
</evidence>
<reference evidence="2" key="2">
    <citation type="submission" date="2024-08" db="UniProtKB">
        <authorList>
            <consortium name="EnsemblMetazoa"/>
        </authorList>
    </citation>
    <scope>IDENTIFICATION</scope>
</reference>
<reference evidence="3" key="1">
    <citation type="journal article" date="2013" name="Genome Biol.">
        <title>Draft genome of the mountain pine beetle, Dendroctonus ponderosae Hopkins, a major forest pest.</title>
        <authorList>
            <person name="Keeling C.I."/>
            <person name="Yuen M.M."/>
            <person name="Liao N.Y."/>
            <person name="Docking T.R."/>
            <person name="Chan S.K."/>
            <person name="Taylor G.A."/>
            <person name="Palmquist D.L."/>
            <person name="Jackman S.D."/>
            <person name="Nguyen A."/>
            <person name="Li M."/>
            <person name="Henderson H."/>
            <person name="Janes J.K."/>
            <person name="Zhao Y."/>
            <person name="Pandoh P."/>
            <person name="Moore R."/>
            <person name="Sperling F.A."/>
            <person name="Huber D.P."/>
            <person name="Birol I."/>
            <person name="Jones S.J."/>
            <person name="Bohlmann J."/>
        </authorList>
    </citation>
    <scope>NUCLEOTIDE SEQUENCE</scope>
</reference>
<accession>A0AAR5PC04</accession>
<dbReference type="InterPro" id="IPR042510">
    <property type="entry name" value="CIP2A"/>
</dbReference>
<dbReference type="EnsemblMetazoa" id="XM_019903034.1">
    <property type="protein sequence ID" value="XP_019758593.1"/>
    <property type="gene ID" value="LOC109536708"/>
</dbReference>
<organism evidence="2 3">
    <name type="scientific">Dendroctonus ponderosae</name>
    <name type="common">Mountain pine beetle</name>
    <dbReference type="NCBI Taxonomy" id="77166"/>
    <lineage>
        <taxon>Eukaryota</taxon>
        <taxon>Metazoa</taxon>
        <taxon>Ecdysozoa</taxon>
        <taxon>Arthropoda</taxon>
        <taxon>Hexapoda</taxon>
        <taxon>Insecta</taxon>
        <taxon>Pterygota</taxon>
        <taxon>Neoptera</taxon>
        <taxon>Endopterygota</taxon>
        <taxon>Coleoptera</taxon>
        <taxon>Polyphaga</taxon>
        <taxon>Cucujiformia</taxon>
        <taxon>Curculionidae</taxon>
        <taxon>Scolytinae</taxon>
        <taxon>Dendroctonus</taxon>
    </lineage>
</organism>
<evidence type="ECO:0000313" key="3">
    <source>
        <dbReference type="Proteomes" id="UP000019118"/>
    </source>
</evidence>
<evidence type="ECO:0000313" key="2">
    <source>
        <dbReference type="EnsemblMetazoa" id="XP_019758593.1"/>
    </source>
</evidence>
<keyword evidence="1" id="KW-0175">Coiled coil</keyword>
<protein>
    <recommendedName>
        <fullName evidence="4">Protein CIP2A</fullName>
    </recommendedName>
</protein>